<dbReference type="InterPro" id="IPR000816">
    <property type="entry name" value="Peptidase_C15"/>
</dbReference>
<dbReference type="InterPro" id="IPR016125">
    <property type="entry name" value="Peptidase_C15-like"/>
</dbReference>
<comment type="caution">
    <text evidence="9">The sequence shown here is derived from an EMBL/GenBank/DDBJ whole genome shotgun (WGS) entry which is preliminary data.</text>
</comment>
<protein>
    <recommendedName>
        <fullName evidence="2">Pyrrolidone-carboxylate peptidase</fullName>
    </recommendedName>
    <alternativeName>
        <fullName evidence="7">5-oxoprolyl-peptidase</fullName>
    </alternativeName>
    <alternativeName>
        <fullName evidence="8">Pyroglutamyl-peptidase I</fullName>
    </alternativeName>
</protein>
<proteinExistence type="inferred from homology"/>
<dbReference type="InterPro" id="IPR036440">
    <property type="entry name" value="Peptidase_C15-like_sf"/>
</dbReference>
<dbReference type="EMBL" id="JABBCP010000006">
    <property type="protein sequence ID" value="NMF56133.1"/>
    <property type="molecule type" value="Genomic_DNA"/>
</dbReference>
<keyword evidence="5 9" id="KW-0378">Hydrolase</keyword>
<evidence type="ECO:0000313" key="10">
    <source>
        <dbReference type="Proteomes" id="UP000546970"/>
    </source>
</evidence>
<dbReference type="SUPFAM" id="SSF53182">
    <property type="entry name" value="Pyrrolidone carboxyl peptidase (pyroglutamate aminopeptidase)"/>
    <property type="match status" value="1"/>
</dbReference>
<comment type="similarity">
    <text evidence="1">Belongs to the peptidase C15 family.</text>
</comment>
<dbReference type="NCBIfam" id="TIGR00504">
    <property type="entry name" value="pyro_pdase"/>
    <property type="match status" value="1"/>
</dbReference>
<dbReference type="GO" id="GO:0006508">
    <property type="term" value="P:proteolysis"/>
    <property type="evidence" value="ECO:0007669"/>
    <property type="project" value="UniProtKB-KW"/>
</dbReference>
<evidence type="ECO:0000256" key="1">
    <source>
        <dbReference type="ARBA" id="ARBA00006641"/>
    </source>
</evidence>
<evidence type="ECO:0000256" key="6">
    <source>
        <dbReference type="ARBA" id="ARBA00022807"/>
    </source>
</evidence>
<dbReference type="PIRSF" id="PIRSF015592">
    <property type="entry name" value="Prld-crbxl_pptds"/>
    <property type="match status" value="1"/>
</dbReference>
<keyword evidence="10" id="KW-1185">Reference proteome</keyword>
<evidence type="ECO:0000256" key="4">
    <source>
        <dbReference type="ARBA" id="ARBA00022670"/>
    </source>
</evidence>
<dbReference type="PRINTS" id="PR00706">
    <property type="entry name" value="PYROGLUPTASE"/>
</dbReference>
<evidence type="ECO:0000256" key="8">
    <source>
        <dbReference type="ARBA" id="ARBA00031559"/>
    </source>
</evidence>
<dbReference type="AlphaFoldDB" id="A0A7X9YJE7"/>
<evidence type="ECO:0000256" key="5">
    <source>
        <dbReference type="ARBA" id="ARBA00022801"/>
    </source>
</evidence>
<name>A0A7X9YJE7_9ACTN</name>
<keyword evidence="4" id="KW-0645">Protease</keyword>
<dbReference type="InterPro" id="IPR029762">
    <property type="entry name" value="PGP-I_bact-type"/>
</dbReference>
<evidence type="ECO:0000313" key="9">
    <source>
        <dbReference type="EMBL" id="NMF56133.1"/>
    </source>
</evidence>
<dbReference type="GO" id="GO:0016920">
    <property type="term" value="F:pyroglutamyl-peptidase activity"/>
    <property type="evidence" value="ECO:0007669"/>
    <property type="project" value="InterPro"/>
</dbReference>
<organism evidence="9 10">
    <name type="scientific">Collinsella acetigenes</name>
    <dbReference type="NCBI Taxonomy" id="2713419"/>
    <lineage>
        <taxon>Bacteria</taxon>
        <taxon>Bacillati</taxon>
        <taxon>Actinomycetota</taxon>
        <taxon>Coriobacteriia</taxon>
        <taxon>Coriobacteriales</taxon>
        <taxon>Coriobacteriaceae</taxon>
        <taxon>Collinsella</taxon>
    </lineage>
</organism>
<evidence type="ECO:0000256" key="7">
    <source>
        <dbReference type="ARBA" id="ARBA00030836"/>
    </source>
</evidence>
<dbReference type="NCBIfam" id="NF009676">
    <property type="entry name" value="PRK13197.1"/>
    <property type="match status" value="1"/>
</dbReference>
<evidence type="ECO:0000256" key="3">
    <source>
        <dbReference type="ARBA" id="ARBA00022490"/>
    </source>
</evidence>
<dbReference type="PANTHER" id="PTHR23402:SF1">
    <property type="entry name" value="PYROGLUTAMYL-PEPTIDASE I"/>
    <property type="match status" value="1"/>
</dbReference>
<dbReference type="Proteomes" id="UP000546970">
    <property type="component" value="Unassembled WGS sequence"/>
</dbReference>
<gene>
    <name evidence="9" type="primary">pcp</name>
    <name evidence="9" type="ORF">HF320_07305</name>
</gene>
<dbReference type="Pfam" id="PF01470">
    <property type="entry name" value="Peptidase_C15"/>
    <property type="match status" value="1"/>
</dbReference>
<accession>A0A7X9YJE7</accession>
<keyword evidence="3" id="KW-0963">Cytoplasm</keyword>
<keyword evidence="6" id="KW-0788">Thiol protease</keyword>
<dbReference type="GO" id="GO:0005829">
    <property type="term" value="C:cytosol"/>
    <property type="evidence" value="ECO:0007669"/>
    <property type="project" value="InterPro"/>
</dbReference>
<dbReference type="CDD" id="cd00501">
    <property type="entry name" value="Peptidase_C15"/>
    <property type="match status" value="1"/>
</dbReference>
<reference evidence="9 10" key="1">
    <citation type="submission" date="2020-04" db="EMBL/GenBank/DDBJ databases">
        <title>Collinsella sp. KGMB02528 nov., an anaerobic actinobacterium isolated from human feces.</title>
        <authorList>
            <person name="Han K.-I."/>
            <person name="Eom M.K."/>
            <person name="Kim J.-S."/>
            <person name="Lee K.C."/>
            <person name="Suh M.K."/>
            <person name="Park S.-H."/>
            <person name="Lee J.H."/>
            <person name="Kang S.W."/>
            <person name="Park J.-E."/>
            <person name="Oh B.S."/>
            <person name="Yu S.Y."/>
            <person name="Choi S.-H."/>
            <person name="Lee D.H."/>
            <person name="Yoon H."/>
            <person name="Kim B.-Y."/>
            <person name="Lee J.H."/>
            <person name="Lee J.-S."/>
        </authorList>
    </citation>
    <scope>NUCLEOTIDE SEQUENCE [LARGE SCALE GENOMIC DNA]</scope>
    <source>
        <strain evidence="9 10">KGMB02528</strain>
    </source>
</reference>
<dbReference type="PANTHER" id="PTHR23402">
    <property type="entry name" value="PROTEASE FAMILY C15 PYROGLUTAMYL-PEPTIDASE I-RELATED"/>
    <property type="match status" value="1"/>
</dbReference>
<dbReference type="RefSeq" id="WP_169277740.1">
    <property type="nucleotide sequence ID" value="NZ_JABBCP010000006.1"/>
</dbReference>
<dbReference type="Gene3D" id="3.40.630.20">
    <property type="entry name" value="Peptidase C15, pyroglutamyl peptidase I-like"/>
    <property type="match status" value="1"/>
</dbReference>
<evidence type="ECO:0000256" key="2">
    <source>
        <dbReference type="ARBA" id="ARBA00019191"/>
    </source>
</evidence>
<sequence>MKVLVTGFEPFGPDSINASWEAVRRLPKRTAGIDIVAKCVPVVFGDAARIVEELIEREQPDAVLCTGVAAGRAQVTPEYVAINHRHARIADNEGFQPCDEPVVAGAPDAYFASAPVYAMAKACCEQGIPAAVSYSAGTYCCNDLFYSVRHFVQQRYPGMLVDFIHVPQCPEQVAIAGEVKPSMEPATAVRALEIMIEILFK</sequence>